<proteinExistence type="predicted"/>
<dbReference type="InterPro" id="IPR021229">
    <property type="entry name" value="DUF2800"/>
</dbReference>
<keyword evidence="2" id="KW-1185">Reference proteome</keyword>
<name>A0ABT2HB06_9MICO</name>
<reference evidence="1" key="1">
    <citation type="submission" date="2022-08" db="EMBL/GenBank/DDBJ databases">
        <authorList>
            <person name="Deng Y."/>
            <person name="Han X.-F."/>
            <person name="Zhang Y.-Q."/>
        </authorList>
    </citation>
    <scope>NUCLEOTIDE SEQUENCE</scope>
    <source>
        <strain evidence="1">CPCC 203386</strain>
    </source>
</reference>
<dbReference type="Pfam" id="PF10926">
    <property type="entry name" value="DUF2800"/>
    <property type="match status" value="1"/>
</dbReference>
<feature type="non-terminal residue" evidence="1">
    <location>
        <position position="192"/>
    </location>
</feature>
<protein>
    <submittedName>
        <fullName evidence="1">DUF2800 domain-containing protein</fullName>
    </submittedName>
</protein>
<evidence type="ECO:0000313" key="2">
    <source>
        <dbReference type="Proteomes" id="UP001165586"/>
    </source>
</evidence>
<accession>A0ABT2HB06</accession>
<dbReference type="EMBL" id="JANLCJ010000396">
    <property type="protein sequence ID" value="MCS5737079.1"/>
    <property type="molecule type" value="Genomic_DNA"/>
</dbReference>
<organism evidence="1 2">
    <name type="scientific">Herbiconiux daphne</name>
    <dbReference type="NCBI Taxonomy" id="2970914"/>
    <lineage>
        <taxon>Bacteria</taxon>
        <taxon>Bacillati</taxon>
        <taxon>Actinomycetota</taxon>
        <taxon>Actinomycetes</taxon>
        <taxon>Micrococcales</taxon>
        <taxon>Microbacteriaceae</taxon>
        <taxon>Herbiconiux</taxon>
    </lineage>
</organism>
<evidence type="ECO:0000313" key="1">
    <source>
        <dbReference type="EMBL" id="MCS5737079.1"/>
    </source>
</evidence>
<gene>
    <name evidence="1" type="ORF">N1032_25455</name>
</gene>
<dbReference type="Proteomes" id="UP001165586">
    <property type="component" value="Unassembled WGS sequence"/>
</dbReference>
<sequence>MECPASLAAERGIPESISPHAAEGTAAHAVAEAVLRALNPSWVKTRPNFSKRCASDYVGETIEGWTITDDMAEPIQTYIDTVLAAAQGNTLHIEQRVDFSHVVGVRNSFGTADAIIINGDELQIHDLKFGRGVRVDAENNYQLMIYALGALPVFELGSEFSTVRLFIHQPRLNHCSEWAVSVQKLKDFGKKV</sequence>
<comment type="caution">
    <text evidence="1">The sequence shown here is derived from an EMBL/GenBank/DDBJ whole genome shotgun (WGS) entry which is preliminary data.</text>
</comment>